<dbReference type="GO" id="GO:0016627">
    <property type="term" value="F:oxidoreductase activity, acting on the CH-CH group of donors"/>
    <property type="evidence" value="ECO:0007669"/>
    <property type="project" value="TreeGrafter"/>
</dbReference>
<organism evidence="3 4">
    <name type="scientific">Geodermatophilus tzadiensis</name>
    <dbReference type="NCBI Taxonomy" id="1137988"/>
    <lineage>
        <taxon>Bacteria</taxon>
        <taxon>Bacillati</taxon>
        <taxon>Actinomycetota</taxon>
        <taxon>Actinomycetes</taxon>
        <taxon>Geodermatophilales</taxon>
        <taxon>Geodermatophilaceae</taxon>
        <taxon>Geodermatophilus</taxon>
    </lineage>
</organism>
<dbReference type="InterPro" id="IPR019965">
    <property type="entry name" value="PPOX_F420-dep_Rv2061_put"/>
</dbReference>
<keyword evidence="1" id="KW-0560">Oxidoreductase</keyword>
<dbReference type="AlphaFoldDB" id="A0A2T0TPC1"/>
<dbReference type="SUPFAM" id="SSF50475">
    <property type="entry name" value="FMN-binding split barrel"/>
    <property type="match status" value="1"/>
</dbReference>
<dbReference type="Gene3D" id="2.30.110.10">
    <property type="entry name" value="Electron Transport, Fmn-binding Protein, Chain A"/>
    <property type="match status" value="1"/>
</dbReference>
<dbReference type="InterPro" id="IPR011576">
    <property type="entry name" value="Pyridox_Oxase_N"/>
</dbReference>
<dbReference type="Proteomes" id="UP000239210">
    <property type="component" value="Unassembled WGS sequence"/>
</dbReference>
<dbReference type="GO" id="GO:0070967">
    <property type="term" value="F:coenzyme F420 binding"/>
    <property type="evidence" value="ECO:0007669"/>
    <property type="project" value="TreeGrafter"/>
</dbReference>
<evidence type="ECO:0000259" key="2">
    <source>
        <dbReference type="Pfam" id="PF01243"/>
    </source>
</evidence>
<proteinExistence type="predicted"/>
<sequence>MAGLPRSTYVSLTTFRRTGQPVATPVWAAPDGESLVVWTRADSGKVKRLRHTSRVTVAPCDIRGRVRGPAVEATAGFVDRAEWPQALAALRRAYGLRFRLGHAGSRLWSRLTRPGAERHELIRIRPA</sequence>
<dbReference type="EMBL" id="PVTG01000014">
    <property type="protein sequence ID" value="PRY47496.1"/>
    <property type="molecule type" value="Genomic_DNA"/>
</dbReference>
<dbReference type="Pfam" id="PF01243">
    <property type="entry name" value="PNPOx_N"/>
    <property type="match status" value="1"/>
</dbReference>
<keyword evidence="4" id="KW-1185">Reference proteome</keyword>
<comment type="caution">
    <text evidence="3">The sequence shown here is derived from an EMBL/GenBank/DDBJ whole genome shotgun (WGS) entry which is preliminary data.</text>
</comment>
<feature type="domain" description="Pyridoxamine 5'-phosphate oxidase N-terminal" evidence="2">
    <location>
        <begin position="3"/>
        <end position="111"/>
    </location>
</feature>
<dbReference type="NCBIfam" id="TIGR03666">
    <property type="entry name" value="Rv2061_F420"/>
    <property type="match status" value="1"/>
</dbReference>
<dbReference type="PANTHER" id="PTHR35176">
    <property type="entry name" value="HEME OXYGENASE HI_0854-RELATED"/>
    <property type="match status" value="1"/>
</dbReference>
<gene>
    <name evidence="3" type="ORF">LY71_114130</name>
</gene>
<evidence type="ECO:0000256" key="1">
    <source>
        <dbReference type="ARBA" id="ARBA00023002"/>
    </source>
</evidence>
<evidence type="ECO:0000313" key="4">
    <source>
        <dbReference type="Proteomes" id="UP000239210"/>
    </source>
</evidence>
<dbReference type="InterPro" id="IPR052019">
    <property type="entry name" value="F420H2_bilvrd_red/Heme_oxyg"/>
</dbReference>
<evidence type="ECO:0000313" key="3">
    <source>
        <dbReference type="EMBL" id="PRY47496.1"/>
    </source>
</evidence>
<dbReference type="InterPro" id="IPR012349">
    <property type="entry name" value="Split_barrel_FMN-bd"/>
</dbReference>
<accession>A0A2T0TPC1</accession>
<dbReference type="GO" id="GO:0005829">
    <property type="term" value="C:cytosol"/>
    <property type="evidence" value="ECO:0007669"/>
    <property type="project" value="TreeGrafter"/>
</dbReference>
<dbReference type="PANTHER" id="PTHR35176:SF11">
    <property type="entry name" value="PYRIDOXAMINE 5'-PHOSPHATE OXIDASE FAMILY PROTEIN"/>
    <property type="match status" value="1"/>
</dbReference>
<dbReference type="RefSeq" id="WP_211297401.1">
    <property type="nucleotide sequence ID" value="NZ_PVTG01000014.1"/>
</dbReference>
<protein>
    <recommendedName>
        <fullName evidence="2">Pyridoxamine 5'-phosphate oxidase N-terminal domain-containing protein</fullName>
    </recommendedName>
</protein>
<reference evidence="3 4" key="1">
    <citation type="submission" date="2018-03" db="EMBL/GenBank/DDBJ databases">
        <title>Genomic Encyclopedia of Archaeal and Bacterial Type Strains, Phase II (KMG-II): from individual species to whole genera.</title>
        <authorList>
            <person name="Goeker M."/>
        </authorList>
    </citation>
    <scope>NUCLEOTIDE SEQUENCE [LARGE SCALE GENOMIC DNA]</scope>
    <source>
        <strain evidence="3 4">DSM 45416</strain>
    </source>
</reference>
<name>A0A2T0TPC1_9ACTN</name>